<gene>
    <name evidence="2" type="ORF">SacazDRAFT_03535</name>
</gene>
<feature type="compositionally biased region" description="Basic and acidic residues" evidence="1">
    <location>
        <begin position="16"/>
        <end position="26"/>
    </location>
</feature>
<name>H8G7P3_9PSEU</name>
<accession>H8G7P3</accession>
<keyword evidence="3" id="KW-1185">Reference proteome</keyword>
<proteinExistence type="predicted"/>
<organism evidence="2 3">
    <name type="scientific">Saccharomonospora azurea NA-128</name>
    <dbReference type="NCBI Taxonomy" id="882081"/>
    <lineage>
        <taxon>Bacteria</taxon>
        <taxon>Bacillati</taxon>
        <taxon>Actinomycetota</taxon>
        <taxon>Actinomycetes</taxon>
        <taxon>Pseudonocardiales</taxon>
        <taxon>Pseudonocardiaceae</taxon>
        <taxon>Saccharomonospora</taxon>
    </lineage>
</organism>
<dbReference type="Proteomes" id="UP000004705">
    <property type="component" value="Chromosome"/>
</dbReference>
<reference evidence="2 3" key="1">
    <citation type="journal article" date="2012" name="Stand. Genomic Sci.">
        <title>Genome sequence of the soil bacterium Saccharomonospora azurea type strain (NA-128(T)).</title>
        <authorList>
            <person name="Klenk H.P."/>
            <person name="Held B."/>
            <person name="Lucas S."/>
            <person name="Lapidus A."/>
            <person name="Copeland A."/>
            <person name="Hammon N."/>
            <person name="Pitluck S."/>
            <person name="Goodwin L.A."/>
            <person name="Han C."/>
            <person name="Tapia R."/>
            <person name="Brambilla E.M."/>
            <person name="Potter G."/>
            <person name="Land M."/>
            <person name="Ivanova N."/>
            <person name="Rohde M."/>
            <person name="Goker M."/>
            <person name="Detter J.C."/>
            <person name="Kyrpides N.C."/>
            <person name="Woyke T."/>
        </authorList>
    </citation>
    <scope>NUCLEOTIDE SEQUENCE [LARGE SCALE GENOMIC DNA]</scope>
    <source>
        <strain evidence="2 3">NA-128</strain>
    </source>
</reference>
<dbReference type="HOGENOM" id="CLU_2635912_0_0_11"/>
<evidence type="ECO:0000313" key="2">
    <source>
        <dbReference type="EMBL" id="EHY90406.1"/>
    </source>
</evidence>
<protein>
    <submittedName>
        <fullName evidence="2">Uncharacterized protein</fullName>
    </submittedName>
</protein>
<evidence type="ECO:0000313" key="3">
    <source>
        <dbReference type="Proteomes" id="UP000004705"/>
    </source>
</evidence>
<sequence length="77" mass="9311">MSEGDRRPYPASMSDQPHRPRMPAERVEQIRRWHERAYRDEAGFDRTVVAERSQTKDGWTVDYLTFRMTPRPEWTTE</sequence>
<feature type="region of interest" description="Disordered" evidence="1">
    <location>
        <begin position="1"/>
        <end position="26"/>
    </location>
</feature>
<dbReference type="AlphaFoldDB" id="H8G7P3"/>
<dbReference type="EMBL" id="CM001466">
    <property type="protein sequence ID" value="EHY90406.1"/>
    <property type="molecule type" value="Genomic_DNA"/>
</dbReference>
<evidence type="ECO:0000256" key="1">
    <source>
        <dbReference type="SAM" id="MobiDB-lite"/>
    </source>
</evidence>